<proteinExistence type="predicted"/>
<dbReference type="InterPro" id="IPR027417">
    <property type="entry name" value="P-loop_NTPase"/>
</dbReference>
<dbReference type="AlphaFoldDB" id="A0A0H5Q802"/>
<dbReference type="Gene3D" id="3.40.50.300">
    <property type="entry name" value="P-loop containing nucleotide triphosphate hydrolases"/>
    <property type="match status" value="1"/>
</dbReference>
<evidence type="ECO:0000313" key="2">
    <source>
        <dbReference type="EMBL" id="CRY98141.1"/>
    </source>
</evidence>
<dbReference type="SUPFAM" id="SSF52540">
    <property type="entry name" value="P-loop containing nucleoside triphosphate hydrolases"/>
    <property type="match status" value="1"/>
</dbReference>
<dbReference type="PANTHER" id="PTHR13696:SF52">
    <property type="entry name" value="PARA FAMILY PROTEIN CT_582"/>
    <property type="match status" value="1"/>
</dbReference>
<dbReference type="PANTHER" id="PTHR13696">
    <property type="entry name" value="P-LOOP CONTAINING NUCLEOSIDE TRIPHOSPHATE HYDROLASE"/>
    <property type="match status" value="1"/>
</dbReference>
<keyword evidence="2" id="KW-0614">Plasmid</keyword>
<protein>
    <recommendedName>
        <fullName evidence="1">AAA domain-containing protein</fullName>
    </recommendedName>
</protein>
<evidence type="ECO:0000259" key="1">
    <source>
        <dbReference type="Pfam" id="PF13614"/>
    </source>
</evidence>
<name>A0A0H5Q802_9ZZZZ</name>
<dbReference type="InterPro" id="IPR025669">
    <property type="entry name" value="AAA_dom"/>
</dbReference>
<dbReference type="InterPro" id="IPR050678">
    <property type="entry name" value="DNA_Partitioning_ATPase"/>
</dbReference>
<dbReference type="Pfam" id="PF13614">
    <property type="entry name" value="AAA_31"/>
    <property type="match status" value="1"/>
</dbReference>
<sequence>MRIISVSNQKGGVAKTSTAAAIAQGAIKRGKNALCVDLDPQGSLTTICRADGTKKGSYDLLKGADAAPLIQHIPGMPDIIPASLQLAGADAELSSRAGRDFLLQAALKPLKEYDLIVIDTPPTLGTLLVNSLTAAHEVIIPLQADTFALQSIYQLADTIKQVQQYCNPGLTIRGALLTKYSPRTVLARDLRDTIAEKCAELGIPMLTTAIREGVAVKEAQTMRENLFDYAPRSNPAKDYEALLNELEV</sequence>
<organism evidence="2">
    <name type="scientific">uncultured prokaryote</name>
    <dbReference type="NCBI Taxonomy" id="198431"/>
    <lineage>
        <taxon>unclassified sequences</taxon>
        <taxon>environmental samples</taxon>
    </lineage>
</organism>
<dbReference type="CDD" id="cd02042">
    <property type="entry name" value="ParAB_family"/>
    <property type="match status" value="1"/>
</dbReference>
<reference evidence="2" key="1">
    <citation type="submission" date="2015-06" db="EMBL/GenBank/DDBJ databases">
        <authorList>
            <person name="Joergensen T."/>
        </authorList>
    </citation>
    <scope>NUCLEOTIDE SEQUENCE</scope>
    <source>
        <plasmid evidence="2">pRGRH1858</plasmid>
    </source>
</reference>
<geneLocation type="plasmid" evidence="2">
    <name>pRGRH1858</name>
</geneLocation>
<dbReference type="EMBL" id="LN854351">
    <property type="protein sequence ID" value="CRY98141.1"/>
    <property type="molecule type" value="Genomic_DNA"/>
</dbReference>
<accession>A0A0H5Q802</accession>
<dbReference type="PIRSF" id="PIRSF009320">
    <property type="entry name" value="Nuc_binding_HP_1000"/>
    <property type="match status" value="1"/>
</dbReference>
<reference evidence="2" key="2">
    <citation type="submission" date="2015-07" db="EMBL/GenBank/DDBJ databases">
        <title>Plasmids, circular viruses and viroids from rat gut.</title>
        <authorList>
            <person name="Jorgensen T.J."/>
            <person name="Hansen M.A."/>
            <person name="Xu Z."/>
            <person name="Tabak M.A."/>
            <person name="Sorensen S.J."/>
            <person name="Hansen L.H."/>
        </authorList>
    </citation>
    <scope>NUCLEOTIDE SEQUENCE</scope>
    <source>
        <plasmid evidence="2">pRGRH1858</plasmid>
    </source>
</reference>
<dbReference type="FunFam" id="3.40.50.300:FF:000285">
    <property type="entry name" value="Sporulation initiation inhibitor Soj"/>
    <property type="match status" value="1"/>
</dbReference>
<feature type="domain" description="AAA" evidence="1">
    <location>
        <begin position="1"/>
        <end position="172"/>
    </location>
</feature>